<dbReference type="MGI" id="MGI:3642762">
    <property type="gene designation" value="D330020A13Rik"/>
</dbReference>
<dbReference type="HOGENOM" id="CLU_1307386_0_0_1"/>
<feature type="compositionally biased region" description="Low complexity" evidence="1">
    <location>
        <begin position="37"/>
        <end position="48"/>
    </location>
</feature>
<feature type="region of interest" description="Disordered" evidence="1">
    <location>
        <begin position="1"/>
        <end position="97"/>
    </location>
</feature>
<evidence type="ECO:0000256" key="1">
    <source>
        <dbReference type="SAM" id="MobiDB-lite"/>
    </source>
</evidence>
<sequence>PPRPPALLTVVQGVPAGLGRRHQLQIQSPESHRYYGEQQQQPEAPPQQLDRAQEQHQQRGAGAPHGASPSLPLQHPLPTRRSGPAPPLSAAHSQSPRVALQRADCSCSTRWGDPGLRGCLAGRSPAAEPGSSSPSVRSTPLLVAGPPPPSLSSFSLQRSAQEALLVALRPLRLLAAVRALSLSSEHYLTPYLSRPRLGPAPRRRWAPPPRE</sequence>
<name>Q8C799_MOUSE</name>
<reference evidence="2" key="1">
    <citation type="journal article" date="1999" name="Methods Enzymol.">
        <title>High-efficiency full-length cDNA cloning.</title>
        <authorList>
            <person name="Carninci P."/>
            <person name="Hayashizaki Y."/>
        </authorList>
    </citation>
    <scope>NUCLEOTIDE SEQUENCE</scope>
    <source>
        <strain evidence="2">C57BL/6J</strain>
        <tissue evidence="2">Heart</tissue>
    </source>
</reference>
<dbReference type="EMBL" id="AK052280">
    <property type="protein sequence ID" value="BAC34914.1"/>
    <property type="molecule type" value="mRNA"/>
</dbReference>
<reference evidence="2" key="4">
    <citation type="journal article" date="2001" name="Nature">
        <title>Functional annotation of a full-length mouse cDNA collection.</title>
        <authorList>
            <consortium name="The RIKEN Genome Exploration Research Group Phase II Team and the FANTOM Consortium"/>
        </authorList>
    </citation>
    <scope>NUCLEOTIDE SEQUENCE</scope>
    <source>
        <strain evidence="2">C57BL/6J</strain>
        <tissue evidence="2">Heart</tissue>
    </source>
</reference>
<evidence type="ECO:0000313" key="3">
    <source>
        <dbReference type="MGI" id="MGI:3642762"/>
    </source>
</evidence>
<proteinExistence type="evidence at transcript level"/>
<reference evidence="2" key="2">
    <citation type="journal article" date="2000" name="Genome Res.">
        <title>Normalization and subtraction of cap-trapper-selected cDNAs to prepare full-length cDNA libraries for rapid discovery of new genes.</title>
        <authorList>
            <person name="Carninci P."/>
            <person name="Shibata Y."/>
            <person name="Hayatsu N."/>
            <person name="Sugahara Y."/>
            <person name="Shibata K."/>
            <person name="Itoh M."/>
            <person name="Konno H."/>
            <person name="Okazaki Y."/>
            <person name="Muramatsu M."/>
            <person name="Hayashizaki Y."/>
        </authorList>
    </citation>
    <scope>NUCLEOTIDE SEQUENCE</scope>
    <source>
        <strain evidence="2">C57BL/6J</strain>
        <tissue evidence="2">Heart</tissue>
    </source>
</reference>
<reference evidence="2" key="6">
    <citation type="journal article" date="2002" name="Nature">
        <title>Analysis of the mouse transcriptome based on functional annotation of 60,770 full-length cDNAs.</title>
        <authorList>
            <consortium name="The FANTOM Consortium and the RIKEN Genome Exploration Research Group Phase I and II Team"/>
        </authorList>
    </citation>
    <scope>NUCLEOTIDE SEQUENCE</scope>
    <source>
        <strain evidence="2">C57BL/6J</strain>
        <tissue evidence="2">Heart</tissue>
    </source>
</reference>
<protein>
    <submittedName>
        <fullName evidence="2">Uncharacterized protein</fullName>
    </submittedName>
</protein>
<dbReference type="RNAct" id="Q8C799">
    <property type="molecule type" value="protein"/>
</dbReference>
<organism evidence="2">
    <name type="scientific">Mus musculus</name>
    <name type="common">Mouse</name>
    <dbReference type="NCBI Taxonomy" id="10090"/>
    <lineage>
        <taxon>Eukaryota</taxon>
        <taxon>Metazoa</taxon>
        <taxon>Chordata</taxon>
        <taxon>Craniata</taxon>
        <taxon>Vertebrata</taxon>
        <taxon>Euteleostomi</taxon>
        <taxon>Mammalia</taxon>
        <taxon>Eutheria</taxon>
        <taxon>Euarchontoglires</taxon>
        <taxon>Glires</taxon>
        <taxon>Rodentia</taxon>
        <taxon>Myomorpha</taxon>
        <taxon>Muroidea</taxon>
        <taxon>Muridae</taxon>
        <taxon>Murinae</taxon>
        <taxon>Mus</taxon>
        <taxon>Mus</taxon>
    </lineage>
</organism>
<feature type="compositionally biased region" description="Low complexity" evidence="1">
    <location>
        <begin position="122"/>
        <end position="135"/>
    </location>
</feature>
<gene>
    <name evidence="3" type="primary">D330020A13Rik</name>
</gene>
<accession>Q8C799</accession>
<reference evidence="2" key="8">
    <citation type="journal article" date="2005" name="Science">
        <title>Antisense Transcription in the Mammalian Transcriptome.</title>
        <authorList>
            <consortium name="RIKEN Genome Exploration Research Group and Genome Science Group (Genome Network Project Core Group) and the FANTOM Consortium"/>
        </authorList>
    </citation>
    <scope>NUCLEOTIDE SEQUENCE</scope>
    <source>
        <strain evidence="2">C57BL/6J</strain>
        <tissue evidence="2">Heart</tissue>
    </source>
</reference>
<reference evidence="2" key="3">
    <citation type="journal article" date="2000" name="Genome Res.">
        <title>RIKEN integrated sequence analysis (RISA) system--384-format sequencing pipeline with 384 multicapillary sequencer.</title>
        <authorList>
            <person name="Shibata K."/>
            <person name="Itoh M."/>
            <person name="Aizawa K."/>
            <person name="Nagaoka S."/>
            <person name="Sasaki N."/>
            <person name="Carninci P."/>
            <person name="Konno H."/>
            <person name="Akiyama J."/>
            <person name="Nishi K."/>
            <person name="Kitsunai T."/>
            <person name="Tashiro H."/>
            <person name="Itoh M."/>
            <person name="Sumi N."/>
            <person name="Ishii Y."/>
            <person name="Nakamura S."/>
            <person name="Hazama M."/>
            <person name="Nishine T."/>
            <person name="Harada A."/>
            <person name="Yamamoto R."/>
            <person name="Matsumoto H."/>
            <person name="Sakaguchi S."/>
            <person name="Ikegami T."/>
            <person name="Kashiwagi K."/>
            <person name="Fujiwake S."/>
            <person name="Inoue K."/>
            <person name="Togawa Y."/>
            <person name="Izawa M."/>
            <person name="Ohara E."/>
            <person name="Watahiki M."/>
            <person name="Yoneda Y."/>
            <person name="Ishikawa T."/>
            <person name="Ozawa K."/>
            <person name="Tanaka T."/>
            <person name="Matsuura S."/>
            <person name="Kawai J."/>
            <person name="Okazaki Y."/>
            <person name="Muramatsu M."/>
            <person name="Inoue Y."/>
            <person name="Kira A."/>
            <person name="Hayashizaki Y."/>
        </authorList>
    </citation>
    <scope>NUCLEOTIDE SEQUENCE</scope>
    <source>
        <strain evidence="2">C57BL/6J</strain>
        <tissue evidence="2">Heart</tissue>
    </source>
</reference>
<feature type="region of interest" description="Disordered" evidence="1">
    <location>
        <begin position="122"/>
        <end position="143"/>
    </location>
</feature>
<feature type="non-terminal residue" evidence="2">
    <location>
        <position position="1"/>
    </location>
</feature>
<reference evidence="2" key="5">
    <citation type="submission" date="2001-07" db="EMBL/GenBank/DDBJ databases">
        <authorList>
            <person name="Adachi J."/>
            <person name="Aizawa K."/>
            <person name="Akimura T."/>
            <person name="Arakawa T."/>
            <person name="Bono H."/>
            <person name="Carninci P."/>
            <person name="Fukuda S."/>
            <person name="Furuno M."/>
            <person name="Hanagaki T."/>
            <person name="Hara A."/>
            <person name="Hashizume W."/>
            <person name="Hayashida K."/>
            <person name="Hayatsu N."/>
            <person name="Hiramoto K."/>
            <person name="Hiraoka T."/>
            <person name="Hirozane T."/>
            <person name="Hori F."/>
            <person name="Imotani K."/>
            <person name="Ishii Y."/>
            <person name="Itoh M."/>
            <person name="Kagawa I."/>
            <person name="Kasukawa T."/>
            <person name="Katoh H."/>
            <person name="Kawai J."/>
            <person name="Kojima Y."/>
            <person name="Kondo S."/>
            <person name="Konno H."/>
            <person name="Kouda M."/>
            <person name="Koya S."/>
            <person name="Kurihara C."/>
            <person name="Matsuyama T."/>
            <person name="Miyazaki A."/>
            <person name="Murata M."/>
            <person name="Nakamura M."/>
            <person name="Nishi K."/>
            <person name="Nomura K."/>
            <person name="Numazaki R."/>
            <person name="Ohno M."/>
            <person name="Ohsato N."/>
            <person name="Okazaki Y."/>
            <person name="Saito R."/>
            <person name="Saitoh H."/>
            <person name="Sakai C."/>
            <person name="Sakai K."/>
            <person name="Sakazume N."/>
            <person name="Sano H."/>
            <person name="Sasaki D."/>
            <person name="Shibata K."/>
            <person name="Shinagawa A."/>
            <person name="Shiraki T."/>
            <person name="Sogabe Y."/>
            <person name="Tagami M."/>
            <person name="Tagawa A."/>
            <person name="Takahashi F."/>
            <person name="Takaku-Akahira S."/>
            <person name="Takeda Y."/>
            <person name="Tanaka T."/>
            <person name="Tomaru A."/>
            <person name="Toya T."/>
            <person name="Yasunishi A."/>
            <person name="Muramatsu M."/>
            <person name="Hayashizaki Y."/>
        </authorList>
    </citation>
    <scope>NUCLEOTIDE SEQUENCE</scope>
    <source>
        <strain evidence="2">C57BL/6J</strain>
        <tissue evidence="2">Heart</tissue>
    </source>
</reference>
<dbReference type="AlphaFoldDB" id="Q8C799"/>
<evidence type="ECO:0000313" key="2">
    <source>
        <dbReference type="EMBL" id="BAC34914.1"/>
    </source>
</evidence>
<reference evidence="2" key="7">
    <citation type="journal article" date="2005" name="Science">
        <title>The Transcriptional Landscape of the Mammalian Genome.</title>
        <authorList>
            <consortium name="The FANTOM Consortium"/>
            <consortium name="Riken Genome Exploration Research Group and Genome Science Group (Genome Network Project Core Group)"/>
        </authorList>
    </citation>
    <scope>NUCLEOTIDE SEQUENCE</scope>
    <source>
        <strain evidence="2">C57BL/6J</strain>
        <tissue evidence="2">Heart</tissue>
    </source>
</reference>
<dbReference type="AGR" id="MGI:3642762"/>